<dbReference type="InterPro" id="IPR000757">
    <property type="entry name" value="Beta-glucanase-like"/>
</dbReference>
<dbReference type="InterPro" id="IPR013320">
    <property type="entry name" value="ConA-like_dom_sf"/>
</dbReference>
<evidence type="ECO:0000259" key="2">
    <source>
        <dbReference type="PROSITE" id="PS51762"/>
    </source>
</evidence>
<dbReference type="InterPro" id="IPR050546">
    <property type="entry name" value="Glycosyl_Hydrlase_16"/>
</dbReference>
<name>A0A0N0IA99_9GAMM</name>
<keyword evidence="3" id="KW-0378">Hydrolase</keyword>
<dbReference type="PANTHER" id="PTHR10963:SF60">
    <property type="entry name" value="GRAM-NEGATIVE BACTERIA-BINDING PROTEIN 1-RELATED"/>
    <property type="match status" value="1"/>
</dbReference>
<dbReference type="CDD" id="cd08023">
    <property type="entry name" value="GH16_laminarinase_like"/>
    <property type="match status" value="1"/>
</dbReference>
<dbReference type="OrthoDB" id="9809583at2"/>
<proteinExistence type="inferred from homology"/>
<dbReference type="Proteomes" id="UP000053226">
    <property type="component" value="Unassembled WGS sequence"/>
</dbReference>
<comment type="caution">
    <text evidence="3">The sequence shown here is derived from an EMBL/GenBank/DDBJ whole genome shotgun (WGS) entry which is preliminary data.</text>
</comment>
<dbReference type="EMBL" id="LGAA01000018">
    <property type="protein sequence ID" value="KPD02862.1"/>
    <property type="molecule type" value="Genomic_DNA"/>
</dbReference>
<keyword evidence="3" id="KW-0326">Glycosidase</keyword>
<sequence length="255" mass="28959">MIDPHTPKNSLPVGLSDLDYNLVFSDEFMGENLDTKKWTARNQYRGIGNSNVEWWYKPENVRMAGGGNNALAIDVGKLSENVYSGGRIDSQGKFDFVYGVFESRIHVPKTEGHLAAVWLQAADGLPEYQDVTARTGAEFDILESNTNKDQYAITLHWGGYGKYHQQSSVNVLAPKLRQVWYHTFGVIWEPNKIIFIYDGKAIRTITDPNLISQVKEFPILSNEVIKFAEGDIRTCSLDQSATVYIDYVRIWQKKI</sequence>
<dbReference type="GO" id="GO:0005975">
    <property type="term" value="P:carbohydrate metabolic process"/>
    <property type="evidence" value="ECO:0007669"/>
    <property type="project" value="InterPro"/>
</dbReference>
<dbReference type="Gene3D" id="2.60.120.200">
    <property type="match status" value="1"/>
</dbReference>
<comment type="similarity">
    <text evidence="1">Belongs to the glycosyl hydrolase 16 family.</text>
</comment>
<organism evidence="3 4">
    <name type="scientific">Moellerella wisconsensis ATCC 35017</name>
    <dbReference type="NCBI Taxonomy" id="1354267"/>
    <lineage>
        <taxon>Bacteria</taxon>
        <taxon>Pseudomonadati</taxon>
        <taxon>Pseudomonadota</taxon>
        <taxon>Gammaproteobacteria</taxon>
        <taxon>Enterobacterales</taxon>
        <taxon>Morganellaceae</taxon>
        <taxon>Moellerella</taxon>
    </lineage>
</organism>
<evidence type="ECO:0000256" key="1">
    <source>
        <dbReference type="ARBA" id="ARBA00006865"/>
    </source>
</evidence>
<feature type="domain" description="GH16" evidence="2">
    <location>
        <begin position="4"/>
        <end position="255"/>
    </location>
</feature>
<dbReference type="AlphaFoldDB" id="A0A0N0IA99"/>
<dbReference type="Pfam" id="PF00722">
    <property type="entry name" value="Glyco_hydro_16"/>
    <property type="match status" value="1"/>
</dbReference>
<dbReference type="SUPFAM" id="SSF49899">
    <property type="entry name" value="Concanavalin A-like lectins/glucanases"/>
    <property type="match status" value="1"/>
</dbReference>
<dbReference type="GO" id="GO:0004553">
    <property type="term" value="F:hydrolase activity, hydrolyzing O-glycosyl compounds"/>
    <property type="evidence" value="ECO:0007669"/>
    <property type="project" value="InterPro"/>
</dbReference>
<dbReference type="PROSITE" id="PS51762">
    <property type="entry name" value="GH16_2"/>
    <property type="match status" value="1"/>
</dbReference>
<gene>
    <name evidence="3" type="ORF">M992_2019</name>
</gene>
<protein>
    <submittedName>
        <fullName evidence="3">Beta-glucanase/beta-glucan synthetase</fullName>
        <ecNumber evidence="3">3.2.1.-</ecNumber>
    </submittedName>
</protein>
<accession>A0A0N0IA99</accession>
<keyword evidence="4" id="KW-1185">Reference proteome</keyword>
<reference evidence="3 4" key="1">
    <citation type="submission" date="2015-07" db="EMBL/GenBank/DDBJ databases">
        <title>ATOL: Assembling a taxonomically balanced genome-scale reconstruction of the evolutionary history of the Enterobacteriaceae.</title>
        <authorList>
            <person name="Plunkett G.III."/>
            <person name="Neeno-Eckwall E.C."/>
            <person name="Glasner J.D."/>
            <person name="Perna N.T."/>
        </authorList>
    </citation>
    <scope>NUCLEOTIDE SEQUENCE [LARGE SCALE GENOMIC DNA]</scope>
    <source>
        <strain evidence="3 4">ATCC 35017</strain>
    </source>
</reference>
<dbReference type="PANTHER" id="PTHR10963">
    <property type="entry name" value="GLYCOSYL HYDROLASE-RELATED"/>
    <property type="match status" value="1"/>
</dbReference>
<dbReference type="EC" id="3.2.1.-" evidence="3"/>
<evidence type="ECO:0000313" key="4">
    <source>
        <dbReference type="Proteomes" id="UP000053226"/>
    </source>
</evidence>
<evidence type="ECO:0000313" key="3">
    <source>
        <dbReference type="EMBL" id="KPD02862.1"/>
    </source>
</evidence>